<protein>
    <submittedName>
        <fullName evidence="1">Uncharacterized protein</fullName>
    </submittedName>
</protein>
<name>A0A9Q3FDG5_9BASI</name>
<accession>A0A9Q3FDG5</accession>
<evidence type="ECO:0000313" key="2">
    <source>
        <dbReference type="Proteomes" id="UP000765509"/>
    </source>
</evidence>
<dbReference type="OrthoDB" id="2506710at2759"/>
<gene>
    <name evidence="1" type="ORF">O181_078770</name>
</gene>
<keyword evidence="2" id="KW-1185">Reference proteome</keyword>
<reference evidence="1" key="1">
    <citation type="submission" date="2021-03" db="EMBL/GenBank/DDBJ databases">
        <title>Draft genome sequence of rust myrtle Austropuccinia psidii MF-1, a brazilian biotype.</title>
        <authorList>
            <person name="Quecine M.C."/>
            <person name="Pachon D.M.R."/>
            <person name="Bonatelli M.L."/>
            <person name="Correr F.H."/>
            <person name="Franceschini L.M."/>
            <person name="Leite T.F."/>
            <person name="Margarido G.R.A."/>
            <person name="Almeida C.A."/>
            <person name="Ferrarezi J.A."/>
            <person name="Labate C.A."/>
        </authorList>
    </citation>
    <scope>NUCLEOTIDE SEQUENCE</scope>
    <source>
        <strain evidence="1">MF-1</strain>
    </source>
</reference>
<dbReference type="Proteomes" id="UP000765509">
    <property type="component" value="Unassembled WGS sequence"/>
</dbReference>
<sequence length="118" mass="14395">MRQDHGKHSWHWWKEKIISKWANNFWSFEMENSFEEAIFNIERDRPMSWFLKQKDRLTALHPDISERMVHKRIFTNCGVDFEHAIRSRCIEPCSTEDYINAMEDITTREKIGRTCYKP</sequence>
<dbReference type="EMBL" id="AVOT02043648">
    <property type="protein sequence ID" value="MBW0539055.1"/>
    <property type="molecule type" value="Genomic_DNA"/>
</dbReference>
<proteinExistence type="predicted"/>
<organism evidence="1 2">
    <name type="scientific">Austropuccinia psidii MF-1</name>
    <dbReference type="NCBI Taxonomy" id="1389203"/>
    <lineage>
        <taxon>Eukaryota</taxon>
        <taxon>Fungi</taxon>
        <taxon>Dikarya</taxon>
        <taxon>Basidiomycota</taxon>
        <taxon>Pucciniomycotina</taxon>
        <taxon>Pucciniomycetes</taxon>
        <taxon>Pucciniales</taxon>
        <taxon>Sphaerophragmiaceae</taxon>
        <taxon>Austropuccinia</taxon>
    </lineage>
</organism>
<evidence type="ECO:0000313" key="1">
    <source>
        <dbReference type="EMBL" id="MBW0539055.1"/>
    </source>
</evidence>
<comment type="caution">
    <text evidence="1">The sequence shown here is derived from an EMBL/GenBank/DDBJ whole genome shotgun (WGS) entry which is preliminary data.</text>
</comment>
<dbReference type="AlphaFoldDB" id="A0A9Q3FDG5"/>